<proteinExistence type="predicted"/>
<reference evidence="1" key="1">
    <citation type="submission" date="2014-09" db="EMBL/GenBank/DDBJ databases">
        <authorList>
            <person name="Magalhaes I.L.F."/>
            <person name="Oliveira U."/>
            <person name="Santos F.R."/>
            <person name="Vidigal T.H.D.A."/>
            <person name="Brescovit A.D."/>
            <person name="Santos A.J."/>
        </authorList>
    </citation>
    <scope>NUCLEOTIDE SEQUENCE</scope>
    <source>
        <tissue evidence="1">Shoot tissue taken approximately 20 cm above the soil surface</tissue>
    </source>
</reference>
<organism evidence="1">
    <name type="scientific">Arundo donax</name>
    <name type="common">Giant reed</name>
    <name type="synonym">Donax arundinaceus</name>
    <dbReference type="NCBI Taxonomy" id="35708"/>
    <lineage>
        <taxon>Eukaryota</taxon>
        <taxon>Viridiplantae</taxon>
        <taxon>Streptophyta</taxon>
        <taxon>Embryophyta</taxon>
        <taxon>Tracheophyta</taxon>
        <taxon>Spermatophyta</taxon>
        <taxon>Magnoliopsida</taxon>
        <taxon>Liliopsida</taxon>
        <taxon>Poales</taxon>
        <taxon>Poaceae</taxon>
        <taxon>PACMAD clade</taxon>
        <taxon>Arundinoideae</taxon>
        <taxon>Arundineae</taxon>
        <taxon>Arundo</taxon>
    </lineage>
</organism>
<reference evidence="1" key="2">
    <citation type="journal article" date="2015" name="Data Brief">
        <title>Shoot transcriptome of the giant reed, Arundo donax.</title>
        <authorList>
            <person name="Barrero R.A."/>
            <person name="Guerrero F.D."/>
            <person name="Moolhuijzen P."/>
            <person name="Goolsby J.A."/>
            <person name="Tidwell J."/>
            <person name="Bellgard S.E."/>
            <person name="Bellgard M.I."/>
        </authorList>
    </citation>
    <scope>NUCLEOTIDE SEQUENCE</scope>
    <source>
        <tissue evidence="1">Shoot tissue taken approximately 20 cm above the soil surface</tissue>
    </source>
</reference>
<dbReference type="AlphaFoldDB" id="A0A0A8YBW6"/>
<evidence type="ECO:0000313" key="1">
    <source>
        <dbReference type="EMBL" id="JAD22955.1"/>
    </source>
</evidence>
<sequence>MAHQNIRFIPFCYLTQSYEYNQSLEKVQGQYFLAKATTQ</sequence>
<dbReference type="EMBL" id="GBRH01274940">
    <property type="protein sequence ID" value="JAD22955.1"/>
    <property type="molecule type" value="Transcribed_RNA"/>
</dbReference>
<accession>A0A0A8YBW6</accession>
<name>A0A0A8YBW6_ARUDO</name>
<protein>
    <submittedName>
        <fullName evidence="1">Uncharacterized protein</fullName>
    </submittedName>
</protein>